<evidence type="ECO:0000313" key="3">
    <source>
        <dbReference type="Proteomes" id="UP001174909"/>
    </source>
</evidence>
<organism evidence="2 3">
    <name type="scientific">Geodia barretti</name>
    <name type="common">Barrett's horny sponge</name>
    <dbReference type="NCBI Taxonomy" id="519541"/>
    <lineage>
        <taxon>Eukaryota</taxon>
        <taxon>Metazoa</taxon>
        <taxon>Porifera</taxon>
        <taxon>Demospongiae</taxon>
        <taxon>Heteroscleromorpha</taxon>
        <taxon>Tetractinellida</taxon>
        <taxon>Astrophorina</taxon>
        <taxon>Geodiidae</taxon>
        <taxon>Geodia</taxon>
    </lineage>
</organism>
<evidence type="ECO:0000256" key="1">
    <source>
        <dbReference type="SAM" id="MobiDB-lite"/>
    </source>
</evidence>
<feature type="compositionally biased region" description="Basic and acidic residues" evidence="1">
    <location>
        <begin position="33"/>
        <end position="45"/>
    </location>
</feature>
<protein>
    <submittedName>
        <fullName evidence="2">Uncharacterized protein</fullName>
    </submittedName>
</protein>
<feature type="compositionally biased region" description="Polar residues" evidence="1">
    <location>
        <begin position="15"/>
        <end position="30"/>
    </location>
</feature>
<keyword evidence="3" id="KW-1185">Reference proteome</keyword>
<dbReference type="EMBL" id="CASHTH010000402">
    <property type="protein sequence ID" value="CAI8000436.1"/>
    <property type="molecule type" value="Genomic_DNA"/>
</dbReference>
<proteinExistence type="predicted"/>
<sequence length="45" mass="4936">MPDSSCPTFCLANPGSMTNTTPSIDSSISCGRTGREERRDENERE</sequence>
<gene>
    <name evidence="2" type="ORF">GBAR_LOCUS2933</name>
</gene>
<feature type="non-terminal residue" evidence="2">
    <location>
        <position position="1"/>
    </location>
</feature>
<dbReference type="Proteomes" id="UP001174909">
    <property type="component" value="Unassembled WGS sequence"/>
</dbReference>
<evidence type="ECO:0000313" key="2">
    <source>
        <dbReference type="EMBL" id="CAI8000436.1"/>
    </source>
</evidence>
<reference evidence="2" key="1">
    <citation type="submission" date="2023-03" db="EMBL/GenBank/DDBJ databases">
        <authorList>
            <person name="Steffen K."/>
            <person name="Cardenas P."/>
        </authorList>
    </citation>
    <scope>NUCLEOTIDE SEQUENCE</scope>
</reference>
<comment type="caution">
    <text evidence="2">The sequence shown here is derived from an EMBL/GenBank/DDBJ whole genome shotgun (WGS) entry which is preliminary data.</text>
</comment>
<dbReference type="AlphaFoldDB" id="A0AA35VZG7"/>
<name>A0AA35VZG7_GEOBA</name>
<feature type="region of interest" description="Disordered" evidence="1">
    <location>
        <begin position="13"/>
        <end position="45"/>
    </location>
</feature>
<accession>A0AA35VZG7</accession>